<dbReference type="EMBL" id="JACGWJ010000029">
    <property type="protein sequence ID" value="KAL0303272.1"/>
    <property type="molecule type" value="Genomic_DNA"/>
</dbReference>
<sequence>MSNISYASAVGSIQYAVKSTRPDVAYTLSVTSRYQACAGEARWSAVKSILKYLKRIKDMFLIYGAPLILEGYSDASFQSNDDDAKSESGFVFKFNDGVVA</sequence>
<accession>A0AAW2K8W1</accession>
<evidence type="ECO:0000313" key="1">
    <source>
        <dbReference type="EMBL" id="KAL0303272.1"/>
    </source>
</evidence>
<proteinExistence type="predicted"/>
<name>A0AAW2K8W1_SESRA</name>
<dbReference type="PANTHER" id="PTHR11439:SF496">
    <property type="entry name" value="RNA-DIRECTED DNA POLYMERASE"/>
    <property type="match status" value="1"/>
</dbReference>
<reference evidence="1" key="1">
    <citation type="submission" date="2020-06" db="EMBL/GenBank/DDBJ databases">
        <authorList>
            <person name="Li T."/>
            <person name="Hu X."/>
            <person name="Zhang T."/>
            <person name="Song X."/>
            <person name="Zhang H."/>
            <person name="Dai N."/>
            <person name="Sheng W."/>
            <person name="Hou X."/>
            <person name="Wei L."/>
        </authorList>
    </citation>
    <scope>NUCLEOTIDE SEQUENCE</scope>
    <source>
        <strain evidence="1">G02</strain>
        <tissue evidence="1">Leaf</tissue>
    </source>
</reference>
<protein>
    <submittedName>
        <fullName evidence="1">Uncharacterized protein</fullName>
    </submittedName>
</protein>
<comment type="caution">
    <text evidence="1">The sequence shown here is derived from an EMBL/GenBank/DDBJ whole genome shotgun (WGS) entry which is preliminary data.</text>
</comment>
<gene>
    <name evidence="1" type="ORF">Sradi_6195300</name>
</gene>
<dbReference type="AlphaFoldDB" id="A0AAW2K8W1"/>
<dbReference type="PANTHER" id="PTHR11439">
    <property type="entry name" value="GAG-POL-RELATED RETROTRANSPOSON"/>
    <property type="match status" value="1"/>
</dbReference>
<reference evidence="1" key="2">
    <citation type="journal article" date="2024" name="Plant">
        <title>Genomic evolution and insights into agronomic trait innovations of Sesamum species.</title>
        <authorList>
            <person name="Miao H."/>
            <person name="Wang L."/>
            <person name="Qu L."/>
            <person name="Liu H."/>
            <person name="Sun Y."/>
            <person name="Le M."/>
            <person name="Wang Q."/>
            <person name="Wei S."/>
            <person name="Zheng Y."/>
            <person name="Lin W."/>
            <person name="Duan Y."/>
            <person name="Cao H."/>
            <person name="Xiong S."/>
            <person name="Wang X."/>
            <person name="Wei L."/>
            <person name="Li C."/>
            <person name="Ma Q."/>
            <person name="Ju M."/>
            <person name="Zhao R."/>
            <person name="Li G."/>
            <person name="Mu C."/>
            <person name="Tian Q."/>
            <person name="Mei H."/>
            <person name="Zhang T."/>
            <person name="Gao T."/>
            <person name="Zhang H."/>
        </authorList>
    </citation>
    <scope>NUCLEOTIDE SEQUENCE</scope>
    <source>
        <strain evidence="1">G02</strain>
    </source>
</reference>
<organism evidence="1">
    <name type="scientific">Sesamum radiatum</name>
    <name type="common">Black benniseed</name>
    <dbReference type="NCBI Taxonomy" id="300843"/>
    <lineage>
        <taxon>Eukaryota</taxon>
        <taxon>Viridiplantae</taxon>
        <taxon>Streptophyta</taxon>
        <taxon>Embryophyta</taxon>
        <taxon>Tracheophyta</taxon>
        <taxon>Spermatophyta</taxon>
        <taxon>Magnoliopsida</taxon>
        <taxon>eudicotyledons</taxon>
        <taxon>Gunneridae</taxon>
        <taxon>Pentapetalae</taxon>
        <taxon>asterids</taxon>
        <taxon>lamiids</taxon>
        <taxon>Lamiales</taxon>
        <taxon>Pedaliaceae</taxon>
        <taxon>Sesamum</taxon>
    </lineage>
</organism>